<evidence type="ECO:0000256" key="1">
    <source>
        <dbReference type="ARBA" id="ARBA00023015"/>
    </source>
</evidence>
<comment type="caution">
    <text evidence="5">The sequence shown here is derived from an EMBL/GenBank/DDBJ whole genome shotgun (WGS) entry which is preliminary data.</text>
</comment>
<evidence type="ECO:0000256" key="2">
    <source>
        <dbReference type="ARBA" id="ARBA00023125"/>
    </source>
</evidence>
<evidence type="ECO:0000259" key="4">
    <source>
        <dbReference type="PROSITE" id="PS01124"/>
    </source>
</evidence>
<dbReference type="InterPro" id="IPR009057">
    <property type="entry name" value="Homeodomain-like_sf"/>
</dbReference>
<dbReference type="GO" id="GO:0043565">
    <property type="term" value="F:sequence-specific DNA binding"/>
    <property type="evidence" value="ECO:0007669"/>
    <property type="project" value="InterPro"/>
</dbReference>
<sequence length="138" mass="15636">MLLSFLSLSRGMLYIPEIAKSSGFSSSKTFGAAFKKEFGMTPGEYRDMHRGKPLPKSVQYRPTWQPLYAVNARRHEGKLLIDHFSVPPSAYRLHICTGGSALVKVEDGSAHMLRRGDMFLNKENDLYSEGVYSFLHYI</sequence>
<organism evidence="5 6">
    <name type="scientific">Candidatus Ornithomonoglobus merdipullorum</name>
    <dbReference type="NCBI Taxonomy" id="2840895"/>
    <lineage>
        <taxon>Bacteria</taxon>
        <taxon>Bacillati</taxon>
        <taxon>Bacillota</taxon>
        <taxon>Clostridia</taxon>
        <taxon>Candidatus Ornithomonoglobus</taxon>
    </lineage>
</organism>
<dbReference type="Gene3D" id="1.10.10.60">
    <property type="entry name" value="Homeodomain-like"/>
    <property type="match status" value="1"/>
</dbReference>
<dbReference type="GO" id="GO:0003700">
    <property type="term" value="F:DNA-binding transcription factor activity"/>
    <property type="evidence" value="ECO:0007669"/>
    <property type="project" value="InterPro"/>
</dbReference>
<dbReference type="EMBL" id="DVNB01000043">
    <property type="protein sequence ID" value="HIU56967.1"/>
    <property type="molecule type" value="Genomic_DNA"/>
</dbReference>
<protein>
    <submittedName>
        <fullName evidence="5">Helix-turn-helix domain-containing protein</fullName>
    </submittedName>
</protein>
<dbReference type="AlphaFoldDB" id="A0A9D1MBG6"/>
<dbReference type="PROSITE" id="PS01124">
    <property type="entry name" value="HTH_ARAC_FAMILY_2"/>
    <property type="match status" value="1"/>
</dbReference>
<dbReference type="InterPro" id="IPR018060">
    <property type="entry name" value="HTH_AraC"/>
</dbReference>
<proteinExistence type="predicted"/>
<evidence type="ECO:0000313" key="5">
    <source>
        <dbReference type="EMBL" id="HIU56967.1"/>
    </source>
</evidence>
<dbReference type="Proteomes" id="UP000824109">
    <property type="component" value="Unassembled WGS sequence"/>
</dbReference>
<accession>A0A9D1MBG6</accession>
<evidence type="ECO:0000256" key="3">
    <source>
        <dbReference type="ARBA" id="ARBA00023163"/>
    </source>
</evidence>
<dbReference type="InterPro" id="IPR020449">
    <property type="entry name" value="Tscrpt_reg_AraC-type_HTH"/>
</dbReference>
<dbReference type="PRINTS" id="PR00032">
    <property type="entry name" value="HTHARAC"/>
</dbReference>
<keyword evidence="2" id="KW-0238">DNA-binding</keyword>
<dbReference type="Pfam" id="PF12833">
    <property type="entry name" value="HTH_18"/>
    <property type="match status" value="1"/>
</dbReference>
<reference evidence="5" key="2">
    <citation type="journal article" date="2021" name="PeerJ">
        <title>Extensive microbial diversity within the chicken gut microbiome revealed by metagenomics and culture.</title>
        <authorList>
            <person name="Gilroy R."/>
            <person name="Ravi A."/>
            <person name="Getino M."/>
            <person name="Pursley I."/>
            <person name="Horton D.L."/>
            <person name="Alikhan N.F."/>
            <person name="Baker D."/>
            <person name="Gharbi K."/>
            <person name="Hall N."/>
            <person name="Watson M."/>
            <person name="Adriaenssens E.M."/>
            <person name="Foster-Nyarko E."/>
            <person name="Jarju S."/>
            <person name="Secka A."/>
            <person name="Antonio M."/>
            <person name="Oren A."/>
            <person name="Chaudhuri R.R."/>
            <person name="La Ragione R."/>
            <person name="Hildebrand F."/>
            <person name="Pallen M.J."/>
        </authorList>
    </citation>
    <scope>NUCLEOTIDE SEQUENCE</scope>
    <source>
        <strain evidence="5">USAMLcec3-3695</strain>
    </source>
</reference>
<keyword evidence="3" id="KW-0804">Transcription</keyword>
<reference evidence="5" key="1">
    <citation type="submission" date="2020-10" db="EMBL/GenBank/DDBJ databases">
        <authorList>
            <person name="Gilroy R."/>
        </authorList>
    </citation>
    <scope>NUCLEOTIDE SEQUENCE</scope>
    <source>
        <strain evidence="5">USAMLcec3-3695</strain>
    </source>
</reference>
<evidence type="ECO:0000313" key="6">
    <source>
        <dbReference type="Proteomes" id="UP000824109"/>
    </source>
</evidence>
<keyword evidence="1" id="KW-0805">Transcription regulation</keyword>
<gene>
    <name evidence="5" type="ORF">IAA61_04025</name>
</gene>
<dbReference type="SUPFAM" id="SSF46689">
    <property type="entry name" value="Homeodomain-like"/>
    <property type="match status" value="1"/>
</dbReference>
<feature type="domain" description="HTH araC/xylS-type" evidence="4">
    <location>
        <begin position="1"/>
        <end position="48"/>
    </location>
</feature>
<name>A0A9D1MBG6_9FIRM</name>